<dbReference type="EMBL" id="CP035493">
    <property type="protein sequence ID" value="QAY68793.1"/>
    <property type="molecule type" value="Genomic_DNA"/>
</dbReference>
<keyword evidence="3" id="KW-1185">Reference proteome</keyword>
<reference evidence="2 3" key="1">
    <citation type="submission" date="2019-01" db="EMBL/GenBank/DDBJ databases">
        <title>Genome sequencing of strain FW10M-9.</title>
        <authorList>
            <person name="Heo J."/>
            <person name="Kim S.-J."/>
            <person name="Kim J.-S."/>
            <person name="Hong S.-B."/>
            <person name="Kwon S.-W."/>
        </authorList>
    </citation>
    <scope>NUCLEOTIDE SEQUENCE [LARGE SCALE GENOMIC DNA]</scope>
    <source>
        <strain evidence="2 3">FW10M-9</strain>
    </source>
</reference>
<dbReference type="Proteomes" id="UP000292118">
    <property type="component" value="Chromosome"/>
</dbReference>
<evidence type="ECO:0000313" key="2">
    <source>
        <dbReference type="EMBL" id="QAY68793.1"/>
    </source>
</evidence>
<gene>
    <name evidence="2" type="ORF">ET471_00970</name>
</gene>
<dbReference type="AlphaFoldDB" id="A0A4P6F262"/>
<sequence>MRRPPRIPVVLPRVRIVVGEDEQLAVTVDDASFPVEPEWANLGLDAIGHVMDAAVARVGQVARVDVTMPDGSTMSEIVTPDEPAAGARTDAPPPAPVRGPVPTSAGGSFLGVAEPGFRPGEKVSIAVVVASSVATREGVAALRMPPGLLARRPFTMVLLGHDSGYLVVHDPTLAAGQAGAA</sequence>
<accession>A0A4P6F262</accession>
<evidence type="ECO:0000256" key="1">
    <source>
        <dbReference type="SAM" id="MobiDB-lite"/>
    </source>
</evidence>
<feature type="region of interest" description="Disordered" evidence="1">
    <location>
        <begin position="72"/>
        <end position="98"/>
    </location>
</feature>
<proteinExistence type="predicted"/>
<organism evidence="2 3">
    <name type="scientific">Xylanimonas protaetiae</name>
    <dbReference type="NCBI Taxonomy" id="2509457"/>
    <lineage>
        <taxon>Bacteria</taxon>
        <taxon>Bacillati</taxon>
        <taxon>Actinomycetota</taxon>
        <taxon>Actinomycetes</taxon>
        <taxon>Micrococcales</taxon>
        <taxon>Promicromonosporaceae</taxon>
        <taxon>Xylanimonas</taxon>
    </lineage>
</organism>
<evidence type="ECO:0000313" key="3">
    <source>
        <dbReference type="Proteomes" id="UP000292118"/>
    </source>
</evidence>
<dbReference type="OrthoDB" id="4774250at2"/>
<dbReference type="KEGG" id="xya:ET471_00970"/>
<protein>
    <submittedName>
        <fullName evidence="2">Uncharacterized protein</fullName>
    </submittedName>
</protein>
<name>A0A4P6F262_9MICO</name>